<organism evidence="2 3">
    <name type="scientific">Elysia crispata</name>
    <name type="common">lettuce slug</name>
    <dbReference type="NCBI Taxonomy" id="231223"/>
    <lineage>
        <taxon>Eukaryota</taxon>
        <taxon>Metazoa</taxon>
        <taxon>Spiralia</taxon>
        <taxon>Lophotrochozoa</taxon>
        <taxon>Mollusca</taxon>
        <taxon>Gastropoda</taxon>
        <taxon>Heterobranchia</taxon>
        <taxon>Euthyneura</taxon>
        <taxon>Panpulmonata</taxon>
        <taxon>Sacoglossa</taxon>
        <taxon>Placobranchoidea</taxon>
        <taxon>Plakobranchidae</taxon>
        <taxon>Elysia</taxon>
    </lineage>
</organism>
<comment type="caution">
    <text evidence="2">The sequence shown here is derived from an EMBL/GenBank/DDBJ whole genome shotgun (WGS) entry which is preliminary data.</text>
</comment>
<dbReference type="Proteomes" id="UP001283361">
    <property type="component" value="Unassembled WGS sequence"/>
</dbReference>
<gene>
    <name evidence="2" type="ORF">RRG08_064675</name>
</gene>
<dbReference type="EMBL" id="JAWDGP010000837">
    <property type="protein sequence ID" value="KAK3796858.1"/>
    <property type="molecule type" value="Genomic_DNA"/>
</dbReference>
<evidence type="ECO:0000313" key="3">
    <source>
        <dbReference type="Proteomes" id="UP001283361"/>
    </source>
</evidence>
<feature type="region of interest" description="Disordered" evidence="1">
    <location>
        <begin position="1"/>
        <end position="20"/>
    </location>
</feature>
<proteinExistence type="predicted"/>
<evidence type="ECO:0000313" key="2">
    <source>
        <dbReference type="EMBL" id="KAK3796858.1"/>
    </source>
</evidence>
<sequence>MDDDLYCTSSDPHEAPTVGWRRKKETAVSYSALKPNPSRQIVSSPLNTEVAFRPRVIQLARCPNCFRQRQPGIG</sequence>
<protein>
    <submittedName>
        <fullName evidence="2">Uncharacterized protein</fullName>
    </submittedName>
</protein>
<dbReference type="AlphaFoldDB" id="A0AAE1E8K3"/>
<reference evidence="2" key="1">
    <citation type="journal article" date="2023" name="G3 (Bethesda)">
        <title>A reference genome for the long-term kleptoplast-retaining sea slug Elysia crispata morphotype clarki.</title>
        <authorList>
            <person name="Eastman K.E."/>
            <person name="Pendleton A.L."/>
            <person name="Shaikh M.A."/>
            <person name="Suttiyut T."/>
            <person name="Ogas R."/>
            <person name="Tomko P."/>
            <person name="Gavelis G."/>
            <person name="Widhalm J.R."/>
            <person name="Wisecaver J.H."/>
        </authorList>
    </citation>
    <scope>NUCLEOTIDE SEQUENCE</scope>
    <source>
        <strain evidence="2">ECLA1</strain>
    </source>
</reference>
<keyword evidence="3" id="KW-1185">Reference proteome</keyword>
<accession>A0AAE1E8K3</accession>
<evidence type="ECO:0000256" key="1">
    <source>
        <dbReference type="SAM" id="MobiDB-lite"/>
    </source>
</evidence>
<name>A0AAE1E8K3_9GAST</name>